<protein>
    <recommendedName>
        <fullName evidence="6">Fe2OG dioxygenase domain-containing protein</fullName>
    </recommendedName>
</protein>
<evidence type="ECO:0000313" key="21">
    <source>
        <dbReference type="EMBL" id="AIX44444.1"/>
    </source>
</evidence>
<dbReference type="Proteomes" id="UP000185337">
    <property type="component" value="Segment"/>
</dbReference>
<dbReference type="Proteomes" id="UP000185338">
    <property type="component" value="Segment"/>
</dbReference>
<reference evidence="23 24" key="1">
    <citation type="submission" date="2013-12" db="EMBL/GenBank/DDBJ databases">
        <title>Ecological redundancy of diverse viral populations within a natural community.</title>
        <authorList>
            <person name="Gregory A.C."/>
            <person name="LaButti K."/>
            <person name="Copeland A."/>
            <person name="Woyke T."/>
            <person name="Sullivan M.B."/>
        </authorList>
    </citation>
    <scope>NUCLEOTIDE SEQUENCE [LARGE SCALE GENOMIC DNA]</scope>
    <source>
        <strain evidence="20">Syn7803C100</strain>
        <strain evidence="21">Syn7803C28</strain>
        <strain evidence="22">Syn7803C36</strain>
        <strain evidence="7">Syn7803C66</strain>
        <strain evidence="8">Syn7803C67</strain>
        <strain evidence="9">Syn7803C68</strain>
        <strain evidence="10">Syn7803C69</strain>
        <strain evidence="11">Syn7803C76</strain>
        <strain evidence="12">Syn7803C78</strain>
        <strain evidence="13">Syn7803C91</strain>
        <strain evidence="14">Syn7803C92</strain>
        <strain evidence="15">Syn7803US49</strain>
        <strain evidence="16">Syn7803US53</strain>
        <strain evidence="17">Syn7803US54</strain>
        <strain evidence="18">Syn9311C1</strain>
        <strain evidence="19">Syn9311C4</strain>
    </source>
</reference>
<dbReference type="InterPro" id="IPR006620">
    <property type="entry name" value="Pro_4_hyd_alph"/>
</dbReference>
<dbReference type="EMBL" id="KJ019154">
    <property type="protein sequence ID" value="AIX44444.1"/>
    <property type="molecule type" value="Genomic_DNA"/>
</dbReference>
<evidence type="ECO:0000313" key="11">
    <source>
        <dbReference type="EMBL" id="AIX19264.1"/>
    </source>
</evidence>
<dbReference type="SMART" id="SM00702">
    <property type="entry name" value="P4Hc"/>
    <property type="match status" value="1"/>
</dbReference>
<evidence type="ECO:0000313" key="19">
    <source>
        <dbReference type="EMBL" id="AIX39107.1"/>
    </source>
</evidence>
<dbReference type="EMBL" id="KJ019161">
    <property type="protein sequence ID" value="AIX46080.1"/>
    <property type="molecule type" value="Genomic_DNA"/>
</dbReference>
<dbReference type="EMBL" id="KJ019134">
    <property type="protein sequence ID" value="AIX39326.1"/>
    <property type="molecule type" value="Genomic_DNA"/>
</dbReference>
<evidence type="ECO:0000313" key="8">
    <source>
        <dbReference type="EMBL" id="AIX17676.1"/>
    </source>
</evidence>
<dbReference type="InterPro" id="IPR044862">
    <property type="entry name" value="Pro_4_hyd_alph_FE2OG_OXY"/>
</dbReference>
<dbReference type="GeneID" id="24405169"/>
<dbReference type="Proteomes" id="UP000185329">
    <property type="component" value="Segment"/>
</dbReference>
<evidence type="ECO:0000313" key="10">
    <source>
        <dbReference type="EMBL" id="AIX18109.1"/>
    </source>
</evidence>
<evidence type="ECO:0000313" key="26">
    <source>
        <dbReference type="Proteomes" id="UP000185339"/>
    </source>
</evidence>
<evidence type="ECO:0000259" key="6">
    <source>
        <dbReference type="PROSITE" id="PS51471"/>
    </source>
</evidence>
<proteinExistence type="predicted"/>
<dbReference type="Proteomes" id="UP000185334">
    <property type="component" value="Segment"/>
</dbReference>
<dbReference type="EMBL" id="KJ019133">
    <property type="protein sequence ID" value="AIX39107.1"/>
    <property type="molecule type" value="Genomic_DNA"/>
</dbReference>
<dbReference type="Proteomes" id="UP000185333">
    <property type="component" value="Segment"/>
</dbReference>
<dbReference type="GO" id="GO:0051213">
    <property type="term" value="F:dioxygenase activity"/>
    <property type="evidence" value="ECO:0007669"/>
    <property type="project" value="UniProtKB-KW"/>
</dbReference>
<keyword evidence="3" id="KW-0223">Dioxygenase</keyword>
<evidence type="ECO:0000256" key="5">
    <source>
        <dbReference type="ARBA" id="ARBA00023004"/>
    </source>
</evidence>
<dbReference type="Pfam" id="PF13640">
    <property type="entry name" value="2OG-FeII_Oxy_3"/>
    <property type="match status" value="1"/>
</dbReference>
<evidence type="ECO:0000313" key="18">
    <source>
        <dbReference type="EMBL" id="AIX38892.1"/>
    </source>
</evidence>
<evidence type="ECO:0000313" key="25">
    <source>
        <dbReference type="Proteomes" id="UP000185330"/>
    </source>
</evidence>
<dbReference type="Proteomes" id="UP000185328">
    <property type="component" value="Segment"/>
</dbReference>
<dbReference type="EMBL" id="KJ019108">
    <property type="protein sequence ID" value="AIX33574.1"/>
    <property type="molecule type" value="Genomic_DNA"/>
</dbReference>
<name>A0A0E3EW24_9CAUD</name>
<dbReference type="GO" id="GO:0016705">
    <property type="term" value="F:oxidoreductase activity, acting on paired donors, with incorporation or reduction of molecular oxygen"/>
    <property type="evidence" value="ECO:0007669"/>
    <property type="project" value="InterPro"/>
</dbReference>
<dbReference type="EMBL" id="KJ019132">
    <property type="protein sequence ID" value="AIX38892.1"/>
    <property type="molecule type" value="Genomic_DNA"/>
</dbReference>
<gene>
    <name evidence="20" type="ORF">Syn7803C100_25</name>
    <name evidence="21" type="ORF">Syn7803C28_24</name>
    <name evidence="22" type="ORF">Syn7803C36_25</name>
    <name evidence="7" type="ORF">Syn7803C66_24</name>
    <name evidence="8" type="ORF">Syn7803C67_24</name>
    <name evidence="9" type="ORF">Syn7803C68_25</name>
    <name evidence="10" type="ORF">Syn7803C69_25</name>
    <name evidence="11" type="ORF">Syn7803C76_24</name>
    <name evidence="12" type="ORF">Syn7803C78_24</name>
    <name evidence="13" type="ORF">Syn7803C91_24</name>
    <name evidence="14" type="ORF">Syn7803C92_24</name>
    <name evidence="15" type="ORF">Syn7803US49_24</name>
    <name evidence="16" type="ORF">Syn7803US53_24</name>
    <name evidence="17" type="ORF">Syn7803US54_25</name>
    <name evidence="18" type="ORF">Syn9311C1_24</name>
    <name evidence="19" type="ORF">Syn9311C4_24</name>
</gene>
<dbReference type="GO" id="GO:0031418">
    <property type="term" value="F:L-ascorbic acid binding"/>
    <property type="evidence" value="ECO:0007669"/>
    <property type="project" value="InterPro"/>
</dbReference>
<evidence type="ECO:0000256" key="3">
    <source>
        <dbReference type="ARBA" id="ARBA00022964"/>
    </source>
</evidence>
<dbReference type="Proteomes" id="UP000185327">
    <property type="component" value="Segment"/>
</dbReference>
<evidence type="ECO:0000313" key="24">
    <source>
        <dbReference type="Proteomes" id="UP000185327"/>
    </source>
</evidence>
<dbReference type="EMBL" id="KJ019044">
    <property type="protein sequence ID" value="AIX18109.1"/>
    <property type="molecule type" value="Genomic_DNA"/>
</dbReference>
<evidence type="ECO:0000313" key="17">
    <source>
        <dbReference type="EMBL" id="AIX33790.1"/>
    </source>
</evidence>
<evidence type="ECO:0000313" key="15">
    <source>
        <dbReference type="EMBL" id="AIX32510.1"/>
    </source>
</evidence>
<dbReference type="Proteomes" id="UP000185342">
    <property type="component" value="Segment"/>
</dbReference>
<evidence type="ECO:0000313" key="16">
    <source>
        <dbReference type="EMBL" id="AIX33574.1"/>
    </source>
</evidence>
<evidence type="ECO:0000256" key="4">
    <source>
        <dbReference type="ARBA" id="ARBA00023002"/>
    </source>
</evidence>
<comment type="cofactor">
    <cofactor evidence="1">
        <name>L-ascorbate</name>
        <dbReference type="ChEBI" id="CHEBI:38290"/>
    </cofactor>
</comment>
<accession>A0A0E3EW24</accession>
<sequence>MKKILFVENFLSQEECEFCINFFDSKMGDSFQYGDNNTTPLDLLPYEKDFSIFNERTINLCKSLYPSEYTISNNELVKWYPGISSMKLHLDFSTDIWSAIVYLNDGYYGGKTFFENTMEITPKKGSIVLFSGSKIPHGVTPLINGNRYTLAYWISENV</sequence>
<evidence type="ECO:0000313" key="12">
    <source>
        <dbReference type="EMBL" id="AIX19699.1"/>
    </source>
</evidence>
<dbReference type="KEGG" id="vg:24405169"/>
<dbReference type="Proteomes" id="UP000185341">
    <property type="component" value="Segment"/>
</dbReference>
<dbReference type="GO" id="GO:0005506">
    <property type="term" value="F:iron ion binding"/>
    <property type="evidence" value="ECO:0007669"/>
    <property type="project" value="InterPro"/>
</dbReference>
<evidence type="ECO:0000313" key="9">
    <source>
        <dbReference type="EMBL" id="AIX17893.1"/>
    </source>
</evidence>
<dbReference type="EMBL" id="KJ019104">
    <property type="protein sequence ID" value="AIX32510.1"/>
    <property type="molecule type" value="Genomic_DNA"/>
</dbReference>
<dbReference type="EMBL" id="KJ019109">
    <property type="protein sequence ID" value="AIX33790.1"/>
    <property type="molecule type" value="Genomic_DNA"/>
</dbReference>
<dbReference type="Proteomes" id="UP000185340">
    <property type="component" value="Segment"/>
</dbReference>
<dbReference type="Proteomes" id="UP000185339">
    <property type="component" value="Segment"/>
</dbReference>
<keyword evidence="25" id="KW-1185">Reference proteome</keyword>
<dbReference type="EMBL" id="KJ019043">
    <property type="protein sequence ID" value="AIX17893.1"/>
    <property type="molecule type" value="Genomic_DNA"/>
</dbReference>
<dbReference type="Proteomes" id="UP000185332">
    <property type="component" value="Segment"/>
</dbReference>
<evidence type="ECO:0000256" key="2">
    <source>
        <dbReference type="ARBA" id="ARBA00022723"/>
    </source>
</evidence>
<keyword evidence="4" id="KW-0560">Oxidoreductase</keyword>
<dbReference type="SUPFAM" id="SSF51197">
    <property type="entry name" value="Clavaminate synthase-like"/>
    <property type="match status" value="1"/>
</dbReference>
<dbReference type="PROSITE" id="PS51471">
    <property type="entry name" value="FE2OG_OXY"/>
    <property type="match status" value="1"/>
</dbReference>
<dbReference type="EMBL" id="KJ019060">
    <property type="protein sequence ID" value="AIX21927.1"/>
    <property type="molecule type" value="Genomic_DNA"/>
</dbReference>
<dbReference type="Proteomes" id="UP000185331">
    <property type="component" value="Segment"/>
</dbReference>
<evidence type="ECO:0000313" key="23">
    <source>
        <dbReference type="Proteomes" id="UP000033002"/>
    </source>
</evidence>
<evidence type="ECO:0000313" key="7">
    <source>
        <dbReference type="EMBL" id="AIX17461.1"/>
    </source>
</evidence>
<evidence type="ECO:0000313" key="14">
    <source>
        <dbReference type="EMBL" id="AIX22144.1"/>
    </source>
</evidence>
<evidence type="ECO:0000313" key="13">
    <source>
        <dbReference type="EMBL" id="AIX21927.1"/>
    </source>
</evidence>
<feature type="domain" description="Fe2OG dioxygenase" evidence="6">
    <location>
        <begin position="66"/>
        <end position="156"/>
    </location>
</feature>
<dbReference type="RefSeq" id="YP_009140593.1">
    <property type="nucleotide sequence ID" value="NC_027130.1"/>
</dbReference>
<evidence type="ECO:0000256" key="1">
    <source>
        <dbReference type="ARBA" id="ARBA00001961"/>
    </source>
</evidence>
<organism evidence="7 26">
    <name type="scientific">Synechococcus phage ACG-2014b</name>
    <dbReference type="NCBI Taxonomy" id="1493508"/>
    <lineage>
        <taxon>Viruses</taxon>
        <taxon>Duplodnaviria</taxon>
        <taxon>Heunggongvirae</taxon>
        <taxon>Uroviricota</taxon>
        <taxon>Caudoviricetes</taxon>
        <taxon>Pantevenvirales</taxon>
        <taxon>Kyanoviridae</taxon>
        <taxon>Nereusvirus</taxon>
        <taxon>Nereusvirus tusconc4</taxon>
    </lineage>
</organism>
<dbReference type="EMBL" id="KJ019061">
    <property type="protein sequence ID" value="AIX22144.1"/>
    <property type="molecule type" value="Genomic_DNA"/>
</dbReference>
<dbReference type="EMBL" id="KJ019051">
    <property type="protein sequence ID" value="AIX19699.1"/>
    <property type="molecule type" value="Genomic_DNA"/>
</dbReference>
<dbReference type="Proteomes" id="UP000185330">
    <property type="component" value="Segment"/>
</dbReference>
<dbReference type="InterPro" id="IPR005123">
    <property type="entry name" value="Oxoglu/Fe-dep_dioxygenase_dom"/>
</dbReference>
<dbReference type="Proteomes" id="UP000033002">
    <property type="component" value="Segment"/>
</dbReference>
<keyword evidence="2" id="KW-0479">Metal-binding</keyword>
<dbReference type="Gene3D" id="2.60.120.620">
    <property type="entry name" value="q2cbj1_9rhob like domain"/>
    <property type="match status" value="1"/>
</dbReference>
<evidence type="ECO:0000313" key="22">
    <source>
        <dbReference type="EMBL" id="AIX46080.1"/>
    </source>
</evidence>
<keyword evidence="5" id="KW-0408">Iron</keyword>
<dbReference type="EMBL" id="KJ019049">
    <property type="protein sequence ID" value="AIX19264.1"/>
    <property type="molecule type" value="Genomic_DNA"/>
</dbReference>
<dbReference type="EMBL" id="KJ019041">
    <property type="protein sequence ID" value="AIX17461.1"/>
    <property type="molecule type" value="Genomic_DNA"/>
</dbReference>
<dbReference type="Proteomes" id="UP000185336">
    <property type="component" value="Segment"/>
</dbReference>
<dbReference type="EMBL" id="KJ019042">
    <property type="protein sequence ID" value="AIX17676.1"/>
    <property type="molecule type" value="Genomic_DNA"/>
</dbReference>
<evidence type="ECO:0000313" key="20">
    <source>
        <dbReference type="EMBL" id="AIX39326.1"/>
    </source>
</evidence>